<dbReference type="RefSeq" id="WP_067499010.1">
    <property type="nucleotide sequence ID" value="NZ_SNXK01000022.1"/>
</dbReference>
<accession>A0A4R6NWH1</accession>
<gene>
    <name evidence="1" type="ORF">DFR75_1226</name>
</gene>
<comment type="caution">
    <text evidence="1">The sequence shown here is derived from an EMBL/GenBank/DDBJ whole genome shotgun (WGS) entry which is preliminary data.</text>
</comment>
<dbReference type="Proteomes" id="UP000295087">
    <property type="component" value="Unassembled WGS sequence"/>
</dbReference>
<name>A0A4R6NWH1_NOCIG</name>
<proteinExistence type="predicted"/>
<protein>
    <submittedName>
        <fullName evidence="1">Uncharacterized protein</fullName>
    </submittedName>
</protein>
<keyword evidence="2" id="KW-1185">Reference proteome</keyword>
<reference evidence="1 2" key="1">
    <citation type="submission" date="2019-03" db="EMBL/GenBank/DDBJ databases">
        <title>Genomic Encyclopedia of Type Strains, Phase IV (KMG-IV): sequencing the most valuable type-strain genomes for metagenomic binning, comparative biology and taxonomic classification.</title>
        <authorList>
            <person name="Goeker M."/>
        </authorList>
    </citation>
    <scope>NUCLEOTIDE SEQUENCE [LARGE SCALE GENOMIC DNA]</scope>
    <source>
        <strain evidence="1 2">DSM 44496</strain>
    </source>
</reference>
<evidence type="ECO:0000313" key="1">
    <source>
        <dbReference type="EMBL" id="TDP27734.1"/>
    </source>
</evidence>
<dbReference type="AlphaFoldDB" id="A0A4R6NWH1"/>
<organism evidence="1 2">
    <name type="scientific">Nocardia ignorata</name>
    <dbReference type="NCBI Taxonomy" id="145285"/>
    <lineage>
        <taxon>Bacteria</taxon>
        <taxon>Bacillati</taxon>
        <taxon>Actinomycetota</taxon>
        <taxon>Actinomycetes</taxon>
        <taxon>Mycobacteriales</taxon>
        <taxon>Nocardiaceae</taxon>
        <taxon>Nocardia</taxon>
    </lineage>
</organism>
<sequence length="191" mass="21337">MIAELTRFEPILREIAGSEFTTTLLATFRQQDWAEDEIRRAQQAHPDVADVLHHSFSLLTATEERMGTEFVYRAHARELLERVATGVSTKPGTSVEVVLSLMRASLVTPLNTTAFGLYVRMWRHAGLPDVDGLGKDVGEHYEALNASRIDEFEAIARRQLAQPSRVLRLVTCEGRHLGEPVDCRLATARAA</sequence>
<dbReference type="EMBL" id="SNXK01000022">
    <property type="protein sequence ID" value="TDP27734.1"/>
    <property type="molecule type" value="Genomic_DNA"/>
</dbReference>
<evidence type="ECO:0000313" key="2">
    <source>
        <dbReference type="Proteomes" id="UP000295087"/>
    </source>
</evidence>